<dbReference type="AlphaFoldDB" id="A0A6L2NF28"/>
<feature type="region of interest" description="Disordered" evidence="1">
    <location>
        <begin position="158"/>
        <end position="184"/>
    </location>
</feature>
<evidence type="ECO:0000256" key="1">
    <source>
        <dbReference type="SAM" id="MobiDB-lite"/>
    </source>
</evidence>
<name>A0A6L2NF28_TANCI</name>
<dbReference type="EMBL" id="BKCJ010008939">
    <property type="protein sequence ID" value="GEU84640.1"/>
    <property type="molecule type" value="Genomic_DNA"/>
</dbReference>
<sequence>MLYLGVKESLRHTTSLEKPDEEFEEDPEEDPEEELEAKAEEDAPLAVTSPVGSFITLPPLSESSSDTEATAPVVASGPLKMPPTGSTFEAWVSERFRRGAMNARPDDGVDGSAAFRESQPPKLSGSPSVSQIMPPKMMKQKAIKKMVKKQIAEAIEEYEKTRTSSDKAESLGGNTENARGTRDV</sequence>
<feature type="compositionally biased region" description="Basic and acidic residues" evidence="1">
    <location>
        <begin position="158"/>
        <end position="169"/>
    </location>
</feature>
<feature type="region of interest" description="Disordered" evidence="1">
    <location>
        <begin position="101"/>
        <end position="145"/>
    </location>
</feature>
<reference evidence="2" key="1">
    <citation type="journal article" date="2019" name="Sci. Rep.">
        <title>Draft genome of Tanacetum cinerariifolium, the natural source of mosquito coil.</title>
        <authorList>
            <person name="Yamashiro T."/>
            <person name="Shiraishi A."/>
            <person name="Satake H."/>
            <person name="Nakayama K."/>
        </authorList>
    </citation>
    <scope>NUCLEOTIDE SEQUENCE</scope>
</reference>
<feature type="non-terminal residue" evidence="2">
    <location>
        <position position="184"/>
    </location>
</feature>
<proteinExistence type="predicted"/>
<feature type="compositionally biased region" description="Acidic residues" evidence="1">
    <location>
        <begin position="19"/>
        <end position="35"/>
    </location>
</feature>
<feature type="compositionally biased region" description="Basic and acidic residues" evidence="1">
    <location>
        <begin position="8"/>
        <end position="18"/>
    </location>
</feature>
<organism evidence="2">
    <name type="scientific">Tanacetum cinerariifolium</name>
    <name type="common">Dalmatian daisy</name>
    <name type="synonym">Chrysanthemum cinerariifolium</name>
    <dbReference type="NCBI Taxonomy" id="118510"/>
    <lineage>
        <taxon>Eukaryota</taxon>
        <taxon>Viridiplantae</taxon>
        <taxon>Streptophyta</taxon>
        <taxon>Embryophyta</taxon>
        <taxon>Tracheophyta</taxon>
        <taxon>Spermatophyta</taxon>
        <taxon>Magnoliopsida</taxon>
        <taxon>eudicotyledons</taxon>
        <taxon>Gunneridae</taxon>
        <taxon>Pentapetalae</taxon>
        <taxon>asterids</taxon>
        <taxon>campanulids</taxon>
        <taxon>Asterales</taxon>
        <taxon>Asteraceae</taxon>
        <taxon>Asteroideae</taxon>
        <taxon>Anthemideae</taxon>
        <taxon>Anthemidinae</taxon>
        <taxon>Tanacetum</taxon>
    </lineage>
</organism>
<feature type="region of interest" description="Disordered" evidence="1">
    <location>
        <begin position="1"/>
        <end position="86"/>
    </location>
</feature>
<protein>
    <submittedName>
        <fullName evidence="2">Uncharacterized protein</fullName>
    </submittedName>
</protein>
<gene>
    <name evidence="2" type="ORF">Tci_056618</name>
</gene>
<evidence type="ECO:0000313" key="2">
    <source>
        <dbReference type="EMBL" id="GEU84640.1"/>
    </source>
</evidence>
<accession>A0A6L2NF28</accession>
<comment type="caution">
    <text evidence="2">The sequence shown here is derived from an EMBL/GenBank/DDBJ whole genome shotgun (WGS) entry which is preliminary data.</text>
</comment>